<protein>
    <submittedName>
        <fullName evidence="2">Uncharacterized protein</fullName>
    </submittedName>
</protein>
<keyword evidence="1" id="KW-0732">Signal</keyword>
<keyword evidence="3" id="KW-1185">Reference proteome</keyword>
<dbReference type="Ensembl" id="ENSPCET00000012015.1">
    <property type="protein sequence ID" value="ENSPCEP00000011627.1"/>
    <property type="gene ID" value="ENSPCEG00000009216.1"/>
</dbReference>
<name>A0A8C8RYZ4_9SAUR</name>
<evidence type="ECO:0000256" key="1">
    <source>
        <dbReference type="SAM" id="SignalP"/>
    </source>
</evidence>
<sequence length="116" mass="12580">MIFLVVILLPLTTSVEVETDLKLFDPLMSPPKDLQENVVCSLGLTESNDINDSIRSGNVSKLAPLPLVLCLFSLTFPALSNGMSQKSRAKGSIPPKNSLNISSGLRNMYSESNGLW</sequence>
<reference evidence="2" key="1">
    <citation type="submission" date="2025-08" db="UniProtKB">
        <authorList>
            <consortium name="Ensembl"/>
        </authorList>
    </citation>
    <scope>IDENTIFICATION</scope>
</reference>
<organism evidence="2 3">
    <name type="scientific">Pelusios castaneus</name>
    <name type="common">West African mud turtle</name>
    <dbReference type="NCBI Taxonomy" id="367368"/>
    <lineage>
        <taxon>Eukaryota</taxon>
        <taxon>Metazoa</taxon>
        <taxon>Chordata</taxon>
        <taxon>Craniata</taxon>
        <taxon>Vertebrata</taxon>
        <taxon>Euteleostomi</taxon>
        <taxon>Archelosauria</taxon>
        <taxon>Testudinata</taxon>
        <taxon>Testudines</taxon>
        <taxon>Pleurodira</taxon>
        <taxon>Pelomedusidae</taxon>
        <taxon>Pelusios</taxon>
    </lineage>
</organism>
<evidence type="ECO:0000313" key="2">
    <source>
        <dbReference type="Ensembl" id="ENSPCEP00000011627.1"/>
    </source>
</evidence>
<proteinExistence type="predicted"/>
<feature type="signal peptide" evidence="1">
    <location>
        <begin position="1"/>
        <end position="17"/>
    </location>
</feature>
<feature type="chain" id="PRO_5034959051" evidence="1">
    <location>
        <begin position="18"/>
        <end position="116"/>
    </location>
</feature>
<accession>A0A8C8RYZ4</accession>
<dbReference type="AlphaFoldDB" id="A0A8C8RYZ4"/>
<evidence type="ECO:0000313" key="3">
    <source>
        <dbReference type="Proteomes" id="UP000694393"/>
    </source>
</evidence>
<dbReference type="Proteomes" id="UP000694393">
    <property type="component" value="Unplaced"/>
</dbReference>
<reference evidence="2" key="2">
    <citation type="submission" date="2025-09" db="UniProtKB">
        <authorList>
            <consortium name="Ensembl"/>
        </authorList>
    </citation>
    <scope>IDENTIFICATION</scope>
</reference>